<reference evidence="1 2" key="1">
    <citation type="submission" date="2016-04" db="EMBL/GenBank/DDBJ databases">
        <title>The genome of Intoshia linei affirms orthonectids as highly simplified spiralians.</title>
        <authorList>
            <person name="Mikhailov K.V."/>
            <person name="Slusarev G.S."/>
            <person name="Nikitin M.A."/>
            <person name="Logacheva M.D."/>
            <person name="Penin A."/>
            <person name="Aleoshin V."/>
            <person name="Panchin Y.V."/>
        </authorList>
    </citation>
    <scope>NUCLEOTIDE SEQUENCE [LARGE SCALE GENOMIC DNA]</scope>
    <source>
        <strain evidence="1">Intl2013</strain>
        <tissue evidence="1">Whole animal</tissue>
    </source>
</reference>
<protein>
    <submittedName>
        <fullName evidence="1">Uncharacterized protein</fullName>
    </submittedName>
</protein>
<evidence type="ECO:0000313" key="1">
    <source>
        <dbReference type="EMBL" id="OAF64378.1"/>
    </source>
</evidence>
<proteinExistence type="predicted"/>
<name>A0A177AQV6_9BILA</name>
<organism evidence="1 2">
    <name type="scientific">Intoshia linei</name>
    <dbReference type="NCBI Taxonomy" id="1819745"/>
    <lineage>
        <taxon>Eukaryota</taxon>
        <taxon>Metazoa</taxon>
        <taxon>Spiralia</taxon>
        <taxon>Lophotrochozoa</taxon>
        <taxon>Mesozoa</taxon>
        <taxon>Orthonectida</taxon>
        <taxon>Rhopaluridae</taxon>
        <taxon>Intoshia</taxon>
    </lineage>
</organism>
<sequence length="199" mass="23247">MVTPYTSKCVITYVPIKNGQFFNNDLSKNSIKRRLLQLIIRKNHNIKHNKHEKFIKLFDISCEPKIFDSILDQQFYNMQRELNCSMGYVDFCNLNEKNIYNLPEVYNDASYEIEDLSEYNIAKESNLTSDLMENDSYLLYPHNMSQSDVVKISENIGYSINCTVSIVTEVIKIMGHKIFPKSSIQKQAYSLKVCQKEIN</sequence>
<keyword evidence="2" id="KW-1185">Reference proteome</keyword>
<dbReference type="EMBL" id="LWCA01001881">
    <property type="protein sequence ID" value="OAF64378.1"/>
    <property type="molecule type" value="Genomic_DNA"/>
</dbReference>
<dbReference type="AlphaFoldDB" id="A0A177AQV6"/>
<dbReference type="Proteomes" id="UP000078046">
    <property type="component" value="Unassembled WGS sequence"/>
</dbReference>
<accession>A0A177AQV6</accession>
<gene>
    <name evidence="1" type="ORF">A3Q56_07890</name>
</gene>
<evidence type="ECO:0000313" key="2">
    <source>
        <dbReference type="Proteomes" id="UP000078046"/>
    </source>
</evidence>
<comment type="caution">
    <text evidence="1">The sequence shown here is derived from an EMBL/GenBank/DDBJ whole genome shotgun (WGS) entry which is preliminary data.</text>
</comment>